<evidence type="ECO:0000313" key="7">
    <source>
        <dbReference type="Proteomes" id="UP000774130"/>
    </source>
</evidence>
<dbReference type="PROSITE" id="PS50893">
    <property type="entry name" value="ABC_TRANSPORTER_2"/>
    <property type="match status" value="1"/>
</dbReference>
<proteinExistence type="inferred from homology"/>
<feature type="domain" description="ABC transporter" evidence="5">
    <location>
        <begin position="4"/>
        <end position="230"/>
    </location>
</feature>
<comment type="similarity">
    <text evidence="1">Belongs to the ABC transporter superfamily.</text>
</comment>
<keyword evidence="3" id="KW-0547">Nucleotide-binding</keyword>
<evidence type="ECO:0000313" key="6">
    <source>
        <dbReference type="EMBL" id="MBV7390768.1"/>
    </source>
</evidence>
<dbReference type="SMART" id="SM00382">
    <property type="entry name" value="AAA"/>
    <property type="match status" value="1"/>
</dbReference>
<evidence type="ECO:0000256" key="1">
    <source>
        <dbReference type="ARBA" id="ARBA00005417"/>
    </source>
</evidence>
<dbReference type="EMBL" id="JAHUZB010000003">
    <property type="protein sequence ID" value="MBV7390768.1"/>
    <property type="molecule type" value="Genomic_DNA"/>
</dbReference>
<dbReference type="GO" id="GO:0005524">
    <property type="term" value="F:ATP binding"/>
    <property type="evidence" value="ECO:0007669"/>
    <property type="project" value="UniProtKB-KW"/>
</dbReference>
<sequence length="302" mass="33599">MNSLVIRDLSKQFHGKKVLDHMDLTIPQGTVFGFVGENGAGKTTTMKIILGLMKNDGGKIEIFGKKVHFGQNQSNQEIGYLPDVPEFYDYLTAPEYLKLCGKITGIKSRELKRRIAQTLALVDLVDNHPISGFSRGMKQRLGLAQALLNRPKILICDEPTSALDPLGRKKILEILGNLPDTTVIFSTHILSDVEKICQQVAILDKGKIVLTGDIQKLKQQFSSTNYQLVFATEHEANTIAEKLQLNQIIFQQAKKSITIPLISEKTKEQLLSSLSNSGILPQKMDLMAPTLEDVFLEVVKND</sequence>
<name>A0ABS6TCX7_9ENTE</name>
<evidence type="ECO:0000259" key="5">
    <source>
        <dbReference type="PROSITE" id="PS50893"/>
    </source>
</evidence>
<evidence type="ECO:0000256" key="3">
    <source>
        <dbReference type="ARBA" id="ARBA00022741"/>
    </source>
</evidence>
<dbReference type="InterPro" id="IPR025302">
    <property type="entry name" value="DrrA1/2-like_C"/>
</dbReference>
<keyword evidence="7" id="KW-1185">Reference proteome</keyword>
<keyword evidence="4 6" id="KW-0067">ATP-binding</keyword>
<dbReference type="CDD" id="cd03230">
    <property type="entry name" value="ABC_DR_subfamily_A"/>
    <property type="match status" value="1"/>
</dbReference>
<comment type="caution">
    <text evidence="6">The sequence shown here is derived from an EMBL/GenBank/DDBJ whole genome shotgun (WGS) entry which is preliminary data.</text>
</comment>
<dbReference type="Pfam" id="PF13732">
    <property type="entry name" value="DrrA1-3_C"/>
    <property type="match status" value="1"/>
</dbReference>
<dbReference type="Proteomes" id="UP000774130">
    <property type="component" value="Unassembled WGS sequence"/>
</dbReference>
<dbReference type="PANTHER" id="PTHR43335">
    <property type="entry name" value="ABC TRANSPORTER, ATP-BINDING PROTEIN"/>
    <property type="match status" value="1"/>
</dbReference>
<dbReference type="RefSeq" id="WP_218325822.1">
    <property type="nucleotide sequence ID" value="NZ_JAHUZB010000003.1"/>
</dbReference>
<dbReference type="PANTHER" id="PTHR43335:SF4">
    <property type="entry name" value="ABC TRANSPORTER, ATP-BINDING PROTEIN"/>
    <property type="match status" value="1"/>
</dbReference>
<evidence type="ECO:0000256" key="4">
    <source>
        <dbReference type="ARBA" id="ARBA00022840"/>
    </source>
</evidence>
<gene>
    <name evidence="6" type="ORF">KUA55_08760</name>
</gene>
<accession>A0ABS6TCX7</accession>
<dbReference type="Pfam" id="PF00005">
    <property type="entry name" value="ABC_tran"/>
    <property type="match status" value="1"/>
</dbReference>
<protein>
    <submittedName>
        <fullName evidence="6">ABC transporter ATP-binding protein</fullName>
    </submittedName>
</protein>
<keyword evidence="2" id="KW-0813">Transport</keyword>
<dbReference type="InterPro" id="IPR003593">
    <property type="entry name" value="AAA+_ATPase"/>
</dbReference>
<dbReference type="InterPro" id="IPR003439">
    <property type="entry name" value="ABC_transporter-like_ATP-bd"/>
</dbReference>
<organism evidence="6 7">
    <name type="scientific">Enterococcus alishanensis</name>
    <dbReference type="NCBI Taxonomy" id="1303817"/>
    <lineage>
        <taxon>Bacteria</taxon>
        <taxon>Bacillati</taxon>
        <taxon>Bacillota</taxon>
        <taxon>Bacilli</taxon>
        <taxon>Lactobacillales</taxon>
        <taxon>Enterococcaceae</taxon>
        <taxon>Enterococcus</taxon>
    </lineage>
</organism>
<reference evidence="6 7" key="1">
    <citation type="submission" date="2021-06" db="EMBL/GenBank/DDBJ databases">
        <title>Enterococcus alishanensis sp. nov., a novel lactic acid bacterium isolated from fresh coffee beans.</title>
        <authorList>
            <person name="Chen Y.-S."/>
        </authorList>
    </citation>
    <scope>NUCLEOTIDE SEQUENCE [LARGE SCALE GENOMIC DNA]</scope>
    <source>
        <strain evidence="6 7">ALS3</strain>
    </source>
</reference>
<evidence type="ECO:0000256" key="2">
    <source>
        <dbReference type="ARBA" id="ARBA00022448"/>
    </source>
</evidence>